<dbReference type="EMBL" id="KZ155835">
    <property type="protein sequence ID" value="OUS43128.1"/>
    <property type="molecule type" value="Genomic_DNA"/>
</dbReference>
<dbReference type="OMA" id="IGPDACK"/>
<evidence type="ECO:0000313" key="3">
    <source>
        <dbReference type="Proteomes" id="UP000009170"/>
    </source>
</evidence>
<dbReference type="AlphaFoldDB" id="Q00YB2"/>
<accession>A0A454XSV7</accession>
<dbReference type="KEGG" id="ota:OT_ostta12g00390"/>
<sequence>MFTISATNVKTVVAVKASTKKTESKAFAPQAAVAATAAAILLAGPAHALDGKQGLTILNGTGAAPGKYEQFFDPRPVVQVETVGPGAVTKESARILPNKQIGPDACKTISGAPCVDFRTGK</sequence>
<dbReference type="EMBL" id="CAID01000012">
    <property type="protein sequence ID" value="CAL57139.1"/>
    <property type="molecule type" value="Genomic_DNA"/>
</dbReference>
<evidence type="ECO:0000313" key="2">
    <source>
        <dbReference type="EMBL" id="OUS43128.1"/>
    </source>
</evidence>
<dbReference type="RefSeq" id="XP_003082193.1">
    <property type="nucleotide sequence ID" value="XM_003082145.1"/>
</dbReference>
<dbReference type="Proteomes" id="UP000009170">
    <property type="component" value="Unassembled WGS sequence"/>
</dbReference>
<dbReference type="OrthoDB" id="10395381at2759"/>
<proteinExistence type="predicted"/>
<reference evidence="2" key="3">
    <citation type="submission" date="2017-04" db="EMBL/GenBank/DDBJ databases">
        <title>Population genomics of picophytoplankton unveils novel chromosome hypervariability.</title>
        <authorList>
            <consortium name="DOE Joint Genome Institute"/>
            <person name="Blanc-Mathieu R."/>
            <person name="Krasovec M."/>
            <person name="Hebrard M."/>
            <person name="Yau S."/>
            <person name="Desgranges E."/>
            <person name="Martin J."/>
            <person name="Schackwitz W."/>
            <person name="Kuo A."/>
            <person name="Salin G."/>
            <person name="Donnadieu C."/>
            <person name="Desdevises Y."/>
            <person name="Sanchez-Ferandin S."/>
            <person name="Moreau H."/>
            <person name="Rivals E."/>
            <person name="Grigoriev I.V."/>
            <person name="Grimsley N."/>
            <person name="Eyre-Walker A."/>
            <person name="Piganeau G."/>
        </authorList>
    </citation>
    <scope>NUCLEOTIDE SEQUENCE [LARGE SCALE GENOMIC DNA]</scope>
    <source>
        <strain evidence="2">RCC 1115</strain>
    </source>
</reference>
<keyword evidence="3" id="KW-1185">Reference proteome</keyword>
<evidence type="ECO:0000313" key="1">
    <source>
        <dbReference type="EMBL" id="CAL57139.1"/>
    </source>
</evidence>
<reference evidence="1" key="2">
    <citation type="journal article" date="2014" name="BMC Genomics">
        <title>An improved genome of the model marine alga Ostreococcus tauri unfolds by assessing Illumina de novo assemblies.</title>
        <authorList>
            <person name="Blanc-Mathieu R."/>
            <person name="Verhelst B."/>
            <person name="Derelle E."/>
            <person name="Rombauts S."/>
            <person name="Bouget F.Y."/>
            <person name="Carre I."/>
            <person name="Chateau A."/>
            <person name="Eyre-Walker A."/>
            <person name="Grimsley N."/>
            <person name="Moreau H."/>
            <person name="Piegu B."/>
            <person name="Rivals E."/>
            <person name="Schackwitz W."/>
            <person name="Van de Peer Y."/>
            <person name="Piganeau G."/>
        </authorList>
    </citation>
    <scope>NUCLEOTIDE SEQUENCE</scope>
    <source>
        <strain evidence="1">RCC4221</strain>
    </source>
</reference>
<accession>Q00YB2</accession>
<dbReference type="Proteomes" id="UP000195557">
    <property type="component" value="Unassembled WGS sequence"/>
</dbReference>
<gene>
    <name evidence="2" type="ORF">BE221DRAFT_81367</name>
    <name evidence="1" type="ORF">OT_ostta12g00390</name>
</gene>
<dbReference type="InParanoid" id="Q00YB2"/>
<accession>A0A1Y5I0Q5</accession>
<dbReference type="GeneID" id="9836249"/>
<organism evidence="1 3">
    <name type="scientific">Ostreococcus tauri</name>
    <name type="common">Marine green alga</name>
    <dbReference type="NCBI Taxonomy" id="70448"/>
    <lineage>
        <taxon>Eukaryota</taxon>
        <taxon>Viridiplantae</taxon>
        <taxon>Chlorophyta</taxon>
        <taxon>Mamiellophyceae</taxon>
        <taxon>Mamiellales</taxon>
        <taxon>Bathycoccaceae</taxon>
        <taxon>Ostreococcus</taxon>
    </lineage>
</organism>
<protein>
    <submittedName>
        <fullName evidence="1">Unnamed product</fullName>
    </submittedName>
</protein>
<reference evidence="1 3" key="1">
    <citation type="journal article" date="2006" name="Proc. Natl. Acad. Sci. U.S.A.">
        <title>Genome analysis of the smallest free-living eukaryote Ostreococcus tauri unveils many unique features.</title>
        <authorList>
            <person name="Derelle E."/>
            <person name="Ferraz C."/>
            <person name="Rombauts S."/>
            <person name="Rouze P."/>
            <person name="Worden A.Z."/>
            <person name="Robbens S."/>
            <person name="Partensky F."/>
            <person name="Degroeve S."/>
            <person name="Echeynie S."/>
            <person name="Cooke R."/>
            <person name="Saeys Y."/>
            <person name="Wuyts J."/>
            <person name="Jabbari K."/>
            <person name="Bowler C."/>
            <person name="Panaud O."/>
            <person name="Piegu B."/>
            <person name="Ball S.G."/>
            <person name="Ral J.-P."/>
            <person name="Bouget F.-Y."/>
            <person name="Piganeau G."/>
            <person name="De Baets B."/>
            <person name="Picard A."/>
            <person name="Delseny M."/>
            <person name="Demaille J."/>
            <person name="Van de Peer Y."/>
            <person name="Moreau H."/>
        </authorList>
    </citation>
    <scope>NUCLEOTIDE SEQUENCE [LARGE SCALE GENOMIC DNA]</scope>
    <source>
        <strain evidence="1 3">OTTH0595</strain>
    </source>
</reference>
<name>Q00YB2_OSTTA</name>